<organism evidence="1">
    <name type="scientific">candidate division CPR1 bacterium ADurb.Bin160</name>
    <dbReference type="NCBI Taxonomy" id="1852826"/>
    <lineage>
        <taxon>Bacteria</taxon>
        <taxon>candidate division CPR1</taxon>
    </lineage>
</organism>
<dbReference type="EMBL" id="MWDB01000013">
    <property type="protein sequence ID" value="OQB41633.1"/>
    <property type="molecule type" value="Genomic_DNA"/>
</dbReference>
<dbReference type="Proteomes" id="UP000485621">
    <property type="component" value="Unassembled WGS sequence"/>
</dbReference>
<reference evidence="1" key="1">
    <citation type="submission" date="2017-02" db="EMBL/GenBank/DDBJ databases">
        <title>Delving into the versatile metabolic prowess of the omnipresent phylum Bacteroidetes.</title>
        <authorList>
            <person name="Nobu M.K."/>
            <person name="Mei R."/>
            <person name="Narihiro T."/>
            <person name="Kuroda K."/>
            <person name="Liu W.-T."/>
        </authorList>
    </citation>
    <scope>NUCLEOTIDE SEQUENCE</scope>
    <source>
        <strain evidence="1">ADurb.Bin160</strain>
    </source>
</reference>
<comment type="caution">
    <text evidence="1">The sequence shown here is derived from an EMBL/GenBank/DDBJ whole genome shotgun (WGS) entry which is preliminary data.</text>
</comment>
<dbReference type="AlphaFoldDB" id="A0A1V5ZN10"/>
<protein>
    <submittedName>
        <fullName evidence="1">Uncharacterized protein</fullName>
    </submittedName>
</protein>
<gene>
    <name evidence="1" type="ORF">BWY04_00729</name>
</gene>
<proteinExistence type="predicted"/>
<accession>A0A1V5ZN10</accession>
<evidence type="ECO:0000313" key="1">
    <source>
        <dbReference type="EMBL" id="OQB41633.1"/>
    </source>
</evidence>
<name>A0A1V5ZN10_9BACT</name>
<sequence length="78" mass="9107">MVLASVDFSHYVSEDWANLHDIKTKYVIQNSLDKDDYKNIEVDCPTCLYLTNLWASEKNQFPNFVFRDSSSVINNKDL</sequence>